<name>A0AAV1T0B9_9STRA</name>
<sequence length="428" mass="47751">MGAKRFLLGVACAAILARVESSSTIVNKTAPVVAEYPDELLFSSDADADSSLVAQLNHKAINKTTTEERFAEPISSWFGNLVRKLYSKTTDSAGLFGSVFAWLVSTLHLRSWALMGRTPSDLANFLKLPKGDALFKSWELSLLKRYIKLLPGGRETKTTRLLDVLLEHYGSEAELASVLITYTTYNIDFKARRLLEALISKSLDAKKSYEGVVDSFGIDTKLALALFKLTLPFLNSNNLNALLKGLLKVVYAKWRVAGVPLLEVPKDESFFVSTELLLLEDYVNSLRPEEKTKTTLLDLVINHFGDEVEFEHVLLDYVLKQPLRKTTNALLEALLTKRQRAGKPLLKIPKDESLFDSRELALLDRYVFFRPKELTKMTLLDAVIGSLDSSGSEAELAPVVFKFAPAYNKFVPARTLLLDLLRKCNGAP</sequence>
<keyword evidence="1" id="KW-0732">Signal</keyword>
<reference evidence="2" key="1">
    <citation type="submission" date="2024-01" db="EMBL/GenBank/DDBJ databases">
        <authorList>
            <person name="Webb A."/>
        </authorList>
    </citation>
    <scope>NUCLEOTIDE SEQUENCE</scope>
    <source>
        <strain evidence="2">Pm1</strain>
    </source>
</reference>
<feature type="signal peptide" evidence="1">
    <location>
        <begin position="1"/>
        <end position="21"/>
    </location>
</feature>
<accession>A0AAV1T0B9</accession>
<protein>
    <submittedName>
        <fullName evidence="2">Uncharacterized protein</fullName>
    </submittedName>
</protein>
<evidence type="ECO:0000313" key="2">
    <source>
        <dbReference type="EMBL" id="CAK7894315.1"/>
    </source>
</evidence>
<dbReference type="EMBL" id="CAKLBY020000004">
    <property type="protein sequence ID" value="CAK7894315.1"/>
    <property type="molecule type" value="Genomic_DNA"/>
</dbReference>
<gene>
    <name evidence="2" type="ORF">PM001_LOCUS775</name>
</gene>
<dbReference type="AlphaFoldDB" id="A0AAV1T0B9"/>
<comment type="caution">
    <text evidence="2">The sequence shown here is derived from an EMBL/GenBank/DDBJ whole genome shotgun (WGS) entry which is preliminary data.</text>
</comment>
<proteinExistence type="predicted"/>
<dbReference type="Proteomes" id="UP001162060">
    <property type="component" value="Unassembled WGS sequence"/>
</dbReference>
<evidence type="ECO:0000313" key="3">
    <source>
        <dbReference type="Proteomes" id="UP001162060"/>
    </source>
</evidence>
<evidence type="ECO:0000256" key="1">
    <source>
        <dbReference type="SAM" id="SignalP"/>
    </source>
</evidence>
<organism evidence="2 3">
    <name type="scientific">Peronospora matthiolae</name>
    <dbReference type="NCBI Taxonomy" id="2874970"/>
    <lineage>
        <taxon>Eukaryota</taxon>
        <taxon>Sar</taxon>
        <taxon>Stramenopiles</taxon>
        <taxon>Oomycota</taxon>
        <taxon>Peronosporomycetes</taxon>
        <taxon>Peronosporales</taxon>
        <taxon>Peronosporaceae</taxon>
        <taxon>Peronospora</taxon>
    </lineage>
</organism>
<feature type="chain" id="PRO_5043662484" evidence="1">
    <location>
        <begin position="22"/>
        <end position="428"/>
    </location>
</feature>